<dbReference type="PANTHER" id="PTHR30203">
    <property type="entry name" value="OUTER MEMBRANE CATION EFFLUX PROTEIN"/>
    <property type="match status" value="1"/>
</dbReference>
<reference evidence="2 3" key="1">
    <citation type="submission" date="2020-09" db="EMBL/GenBank/DDBJ databases">
        <title>Pedobacter sp. SW-16 isolated from soil near Yeocheon.</title>
        <authorList>
            <person name="Im H.S."/>
            <person name="Joung Y."/>
            <person name="Lee S.-S."/>
        </authorList>
    </citation>
    <scope>NUCLEOTIDE SEQUENCE [LARGE SCALE GENOMIC DNA]</scope>
    <source>
        <strain evidence="2 3">SW-16</strain>
    </source>
</reference>
<comment type="similarity">
    <text evidence="1">Belongs to the outer membrane factor (OMF) (TC 1.B.17) family.</text>
</comment>
<proteinExistence type="inferred from homology"/>
<dbReference type="InterPro" id="IPR010131">
    <property type="entry name" value="MdtP/NodT-like"/>
</dbReference>
<dbReference type="Gene3D" id="1.20.1600.10">
    <property type="entry name" value="Outer membrane efflux proteins (OEP)"/>
    <property type="match status" value="1"/>
</dbReference>
<sequence length="424" mass="47197">MNLKYLIPVLSVLSLTRVYAQKNTLPAVSEMSMQQYLNLVGRENIGYAAQKYDVSIAEAGIESARVFPDPEFSTGVFDNQQKKLKLGQGVSFGLSTTLELGGKRTARIALAKSETELNKAVLLDYLRNLRADAAIAYYNAVEQQYLLRLQQQSYLIVKQIADADSIRYQLGSISQTDARQSKLEANNLLSGIDQYEANWQNARLVMGTFAGKKNPDTLICPAANFENLTRTLNLESLIEQAQHLRADAIAATNSKTVADKGLALVKANRVTDLGINAGLQFNGVSINEIAPTPYHKTVNVGISFPLKFSNRYKGDLKAARFTIQQAGLRYESVLQQIRSEVAQAYFSYLAAQKQVVRYQNGLLSEGKKVLDAKIYSYKRGETSLLEVLIARRIYSDTQQAYYSAQANYARAWVELERAAGIWDI</sequence>
<dbReference type="Proteomes" id="UP000516439">
    <property type="component" value="Chromosome"/>
</dbReference>
<dbReference type="PANTHER" id="PTHR30203:SF24">
    <property type="entry name" value="BLR4935 PROTEIN"/>
    <property type="match status" value="1"/>
</dbReference>
<dbReference type="RefSeq" id="WP_190326180.1">
    <property type="nucleotide sequence ID" value="NZ_CP061171.1"/>
</dbReference>
<dbReference type="Pfam" id="PF02321">
    <property type="entry name" value="OEP"/>
    <property type="match status" value="2"/>
</dbReference>
<dbReference type="SUPFAM" id="SSF56954">
    <property type="entry name" value="Outer membrane efflux proteins (OEP)"/>
    <property type="match status" value="1"/>
</dbReference>
<name>A0ABX6TBW2_9SPHI</name>
<evidence type="ECO:0000313" key="3">
    <source>
        <dbReference type="Proteomes" id="UP000516439"/>
    </source>
</evidence>
<gene>
    <name evidence="2" type="ORF">H9N25_13115</name>
</gene>
<accession>A0ABX6TBW2</accession>
<dbReference type="InterPro" id="IPR003423">
    <property type="entry name" value="OMP_efflux"/>
</dbReference>
<protein>
    <submittedName>
        <fullName evidence="2">TolC family protein</fullName>
    </submittedName>
</protein>
<organism evidence="2 3">
    <name type="scientific">Pedobacter riviphilus</name>
    <dbReference type="NCBI Taxonomy" id="2766984"/>
    <lineage>
        <taxon>Bacteria</taxon>
        <taxon>Pseudomonadati</taxon>
        <taxon>Bacteroidota</taxon>
        <taxon>Sphingobacteriia</taxon>
        <taxon>Sphingobacteriales</taxon>
        <taxon>Sphingobacteriaceae</taxon>
        <taxon>Pedobacter</taxon>
    </lineage>
</organism>
<evidence type="ECO:0000313" key="2">
    <source>
        <dbReference type="EMBL" id="QNR82927.1"/>
    </source>
</evidence>
<evidence type="ECO:0000256" key="1">
    <source>
        <dbReference type="ARBA" id="ARBA00007613"/>
    </source>
</evidence>
<keyword evidence="3" id="KW-1185">Reference proteome</keyword>
<dbReference type="EMBL" id="CP061171">
    <property type="protein sequence ID" value="QNR82927.1"/>
    <property type="molecule type" value="Genomic_DNA"/>
</dbReference>